<evidence type="ECO:0000256" key="1">
    <source>
        <dbReference type="SAM" id="MobiDB-lite"/>
    </source>
</evidence>
<dbReference type="PANTHER" id="PTHR21310">
    <property type="entry name" value="AMINOGLYCOSIDE PHOSPHOTRANSFERASE-RELATED-RELATED"/>
    <property type="match status" value="1"/>
</dbReference>
<dbReference type="InterPro" id="IPR041726">
    <property type="entry name" value="ACAD10_11_N"/>
</dbReference>
<sequence length="461" mass="48887">MPDPAYPPADPAAQSVREALRGRLSDLWGTPVRVGEPVLLTGGASRETLQIHVAATGTHRDVVLRRDLLPGADPAGLAREAAALRAAAADGVPVPAVVDDGPALSGHPYLVMEYVPGETVPRRLLRDPAYSTIRTTLAGALGAIAARIHTVDPDQVPGLTRPDPLGLLRDLADDDDTPRPAVELGLAWLAARTPPPAPDTLVHGDLRNGNVLVGPDGVRAILDWELVHRGDPVEDLGWLCVKAWRFGAAQPVGGFGSRAELLDGYAAVAGWRPTDEQLRWWEVYGTLRWVLLCRRQALAYLRGDRDSLEHAVIGRRVCEAEFDLLLALDLTSPAAPTPVTQPLVTPGDADRGTTRPPHDAPDAGHLIAAVTDAFTSGAFGDAYLTRVAANALRIAGRELALGPDLADRHRRRLDALGVPDDAAVAAALRDGTGGPQLTAAVVDAVRDKLLVANPRYLTQPA</sequence>
<reference evidence="5" key="1">
    <citation type="journal article" date="2019" name="Int. J. Syst. Evol. Microbiol.">
        <title>The Global Catalogue of Microorganisms (GCM) 10K type strain sequencing project: providing services to taxonomists for standard genome sequencing and annotation.</title>
        <authorList>
            <consortium name="The Broad Institute Genomics Platform"/>
            <consortium name="The Broad Institute Genome Sequencing Center for Infectious Disease"/>
            <person name="Wu L."/>
            <person name="Ma J."/>
        </authorList>
    </citation>
    <scope>NUCLEOTIDE SEQUENCE [LARGE SCALE GENOMIC DNA]</scope>
    <source>
        <strain evidence="5">JCM 9458</strain>
    </source>
</reference>
<dbReference type="InterPro" id="IPR011009">
    <property type="entry name" value="Kinase-like_dom_sf"/>
</dbReference>
<organism evidence="4 5">
    <name type="scientific">Cryptosporangium minutisporangium</name>
    <dbReference type="NCBI Taxonomy" id="113569"/>
    <lineage>
        <taxon>Bacteria</taxon>
        <taxon>Bacillati</taxon>
        <taxon>Actinomycetota</taxon>
        <taxon>Actinomycetes</taxon>
        <taxon>Cryptosporangiales</taxon>
        <taxon>Cryptosporangiaceae</taxon>
        <taxon>Cryptosporangium</taxon>
    </lineage>
</organism>
<dbReference type="SUPFAM" id="SSF56112">
    <property type="entry name" value="Protein kinase-like (PK-like)"/>
    <property type="match status" value="1"/>
</dbReference>
<dbReference type="Gene3D" id="3.30.200.20">
    <property type="entry name" value="Phosphorylase Kinase, domain 1"/>
    <property type="match status" value="1"/>
</dbReference>
<feature type="region of interest" description="Disordered" evidence="1">
    <location>
        <begin position="337"/>
        <end position="361"/>
    </location>
</feature>
<evidence type="ECO:0008006" key="6">
    <source>
        <dbReference type="Google" id="ProtNLM"/>
    </source>
</evidence>
<evidence type="ECO:0000259" key="3">
    <source>
        <dbReference type="Pfam" id="PF19802"/>
    </source>
</evidence>
<comment type="caution">
    <text evidence="4">The sequence shown here is derived from an EMBL/GenBank/DDBJ whole genome shotgun (WGS) entry which is preliminary data.</text>
</comment>
<name>A0ABP6T6N2_9ACTN</name>
<proteinExistence type="predicted"/>
<feature type="compositionally biased region" description="Basic and acidic residues" evidence="1">
    <location>
        <begin position="348"/>
        <end position="361"/>
    </location>
</feature>
<evidence type="ECO:0000313" key="4">
    <source>
        <dbReference type="EMBL" id="GAA3393033.1"/>
    </source>
</evidence>
<accession>A0ABP6T6N2</accession>
<dbReference type="InterPro" id="IPR046252">
    <property type="entry name" value="DUF6285"/>
</dbReference>
<feature type="domain" description="Aminoglycoside phosphotransferase" evidence="2">
    <location>
        <begin position="42"/>
        <end position="271"/>
    </location>
</feature>
<dbReference type="EMBL" id="BAAAYN010000040">
    <property type="protein sequence ID" value="GAA3393033.1"/>
    <property type="molecule type" value="Genomic_DNA"/>
</dbReference>
<keyword evidence="5" id="KW-1185">Reference proteome</keyword>
<gene>
    <name evidence="4" type="ORF">GCM10020369_56990</name>
</gene>
<dbReference type="Proteomes" id="UP001501676">
    <property type="component" value="Unassembled WGS sequence"/>
</dbReference>
<dbReference type="CDD" id="cd05154">
    <property type="entry name" value="ACAD10_11_N-like"/>
    <property type="match status" value="1"/>
</dbReference>
<dbReference type="RefSeq" id="WP_345731315.1">
    <property type="nucleotide sequence ID" value="NZ_BAAAYN010000040.1"/>
</dbReference>
<feature type="domain" description="DUF6285" evidence="3">
    <location>
        <begin position="381"/>
        <end position="456"/>
    </location>
</feature>
<dbReference type="InterPro" id="IPR051678">
    <property type="entry name" value="AGP_Transferase"/>
</dbReference>
<dbReference type="InterPro" id="IPR002575">
    <property type="entry name" value="Aminoglycoside_PTrfase"/>
</dbReference>
<evidence type="ECO:0000259" key="2">
    <source>
        <dbReference type="Pfam" id="PF01636"/>
    </source>
</evidence>
<dbReference type="Pfam" id="PF19802">
    <property type="entry name" value="DUF6285"/>
    <property type="match status" value="1"/>
</dbReference>
<dbReference type="Gene3D" id="3.90.1200.10">
    <property type="match status" value="1"/>
</dbReference>
<evidence type="ECO:0000313" key="5">
    <source>
        <dbReference type="Proteomes" id="UP001501676"/>
    </source>
</evidence>
<protein>
    <recommendedName>
        <fullName evidence="6">Aminoglycoside phosphotransferase</fullName>
    </recommendedName>
</protein>
<dbReference type="PANTHER" id="PTHR21310:SF57">
    <property type="entry name" value="BLR2944 PROTEIN"/>
    <property type="match status" value="1"/>
</dbReference>
<dbReference type="Pfam" id="PF01636">
    <property type="entry name" value="APH"/>
    <property type="match status" value="1"/>
</dbReference>